<dbReference type="Gene3D" id="1.20.1640.10">
    <property type="entry name" value="Multidrug efflux transporter AcrB transmembrane domain"/>
    <property type="match status" value="2"/>
</dbReference>
<accession>A0A653AF98</accession>
<evidence type="ECO:0000256" key="1">
    <source>
        <dbReference type="SAM" id="Phobius"/>
    </source>
</evidence>
<dbReference type="InterPro" id="IPR001036">
    <property type="entry name" value="Acrflvin-R"/>
</dbReference>
<sequence length="1040" mass="114262">MKIYESAVKKPVMTILVFIGVIILGLFSLNKIPVDLFPKIETNSIMVITSYDGASASDIETNVTKPLENTLNTVSNLKRITSSSRENRSIITLEFNYGEDLDVLTNDVRDKLNMVKSYLPKDATEPIIFKFSTDMIPVVMISATADKSLPALYRILEDNVANPLARIKGVGAASVSGAPERVIQVYIDPVKLEAYHLTIEGIGQAIRMENLNTPGGSIDIGNQTYSMRVEGEFKDPLELNKIVVGTSGGKTIYLSDVATVEDAHQERLQESYINGRQGALVVVQKQSGANTVSIANNIMNILPEIKKNLPSDVKLNILFDTSDNIKHTINGLAETVMFAFLFVVLVVLFFLGRWRATIIIILTIPVSLISSFIYLYATGGSLNIISLSSLSIAIGMVVDDAIVVLENITTHIERGSSPKSAAIHGTNEVSLSVVASTLTIIAVFFPLTMISGMTGVMFAQLGWIVTIIITVSLICAITLTPMLTSQLLRYDRQHTTLFKKVYAPIERFLDRFDNKYASMVNWTVRHRKTTMGIATVFVIIAFVSAMGLGTEFIPAQDNGRLGVTMELPVGTRMEITRDLALKLRKEWADKYKAIDLISFSVGTASSSNIWGSLQNNGGHIISMNVKMKPLKDRDMTVFALADSLRNSIKQTPEIEKSNVLVGGGMSMMGGQSTLDVEVYGYDFEKTDKIAKQLKDGLSEIKGLANVTVSRGDYVPEYQVVFDRDKLALNGLNVATASSFLQNRINGMVASLYREEGEEYNIRISYDPRYRKSIEDIENILIYNNMGQAIRIQDVGKVIEKFTPPTIERKNRQRLVTVSTTLSGISMDKAVTAINGVLKKIDIPSDVYTELGGTYLDQQESFSDMGVLLLLIILLVYIVMASQFESLIYPFIIMVAVPFAFAGVVLTLVLTGTTFNMMSFIGIILLVGIVVKNGIVLVDYINLNRERGMGVIQAVVKGGHSRLRPVIMTTATTILGMVPLAISTSEGSEMWKPMAVSVIGGLTVSTILTLLIVPALYVFVASSGIKRKKHKLEKQKLLQQA</sequence>
<feature type="transmembrane region" description="Helical" evidence="1">
    <location>
        <begin position="529"/>
        <end position="548"/>
    </location>
</feature>
<feature type="transmembrane region" description="Helical" evidence="1">
    <location>
        <begin position="962"/>
        <end position="981"/>
    </location>
</feature>
<feature type="transmembrane region" description="Helical" evidence="1">
    <location>
        <begin position="861"/>
        <end position="879"/>
    </location>
</feature>
<keyword evidence="1" id="KW-0812">Transmembrane</keyword>
<evidence type="ECO:0000313" key="2">
    <source>
        <dbReference type="EMBL" id="VBB46716.1"/>
    </source>
</evidence>
<organism evidence="2">
    <name type="scientific">uncultured Paludibacter sp</name>
    <dbReference type="NCBI Taxonomy" id="497635"/>
    <lineage>
        <taxon>Bacteria</taxon>
        <taxon>Pseudomonadati</taxon>
        <taxon>Bacteroidota</taxon>
        <taxon>Bacteroidia</taxon>
        <taxon>Bacteroidales</taxon>
        <taxon>Paludibacteraceae</taxon>
        <taxon>Paludibacter</taxon>
        <taxon>environmental samples</taxon>
    </lineage>
</organism>
<dbReference type="Gene3D" id="3.30.2090.10">
    <property type="entry name" value="Multidrug efflux transporter AcrB TolC docking domain, DN and DC subdomains"/>
    <property type="match status" value="2"/>
</dbReference>
<feature type="transmembrane region" description="Helical" evidence="1">
    <location>
        <begin position="383"/>
        <end position="408"/>
    </location>
</feature>
<feature type="transmembrane region" description="Helical" evidence="1">
    <location>
        <begin position="429"/>
        <end position="449"/>
    </location>
</feature>
<dbReference type="Gene3D" id="3.30.70.1440">
    <property type="entry name" value="Multidrug efflux transporter AcrB pore domain"/>
    <property type="match status" value="1"/>
</dbReference>
<dbReference type="SUPFAM" id="SSF82866">
    <property type="entry name" value="Multidrug efflux transporter AcrB transmembrane domain"/>
    <property type="match status" value="2"/>
</dbReference>
<dbReference type="PRINTS" id="PR00702">
    <property type="entry name" value="ACRIFLAVINRP"/>
</dbReference>
<dbReference type="Pfam" id="PF00873">
    <property type="entry name" value="ACR_tran"/>
    <property type="match status" value="1"/>
</dbReference>
<protein>
    <submittedName>
        <fullName evidence="2">Multidrug transporter AcrB</fullName>
    </submittedName>
</protein>
<feature type="transmembrane region" description="Helical" evidence="1">
    <location>
        <begin position="916"/>
        <end position="941"/>
    </location>
</feature>
<dbReference type="Gene3D" id="3.30.70.1320">
    <property type="entry name" value="Multidrug efflux transporter AcrB pore domain like"/>
    <property type="match status" value="1"/>
</dbReference>
<proteinExistence type="predicted"/>
<dbReference type="AlphaFoldDB" id="A0A653AF98"/>
<reference evidence="2" key="1">
    <citation type="submission" date="2018-07" db="EMBL/GenBank/DDBJ databases">
        <authorList>
            <consortium name="Genoscope - CEA"/>
            <person name="William W."/>
        </authorList>
    </citation>
    <scope>NUCLEOTIDE SEQUENCE</scope>
    <source>
        <strain evidence="2">IK1</strain>
    </source>
</reference>
<dbReference type="SUPFAM" id="SSF82693">
    <property type="entry name" value="Multidrug efflux transporter AcrB pore domain, PN1, PN2, PC1 and PC2 subdomains"/>
    <property type="match status" value="3"/>
</dbReference>
<feature type="transmembrane region" description="Helical" evidence="1">
    <location>
        <begin position="331"/>
        <end position="351"/>
    </location>
</feature>
<name>A0A653AF98_9BACT</name>
<feature type="transmembrane region" description="Helical" evidence="1">
    <location>
        <begin position="358"/>
        <end position="377"/>
    </location>
</feature>
<dbReference type="SUPFAM" id="SSF82714">
    <property type="entry name" value="Multidrug efflux transporter AcrB TolC docking domain, DN and DC subdomains"/>
    <property type="match status" value="2"/>
</dbReference>
<dbReference type="PANTHER" id="PTHR32063:SF0">
    <property type="entry name" value="SWARMING MOTILITY PROTEIN SWRC"/>
    <property type="match status" value="1"/>
</dbReference>
<feature type="transmembrane region" description="Helical" evidence="1">
    <location>
        <begin position="993"/>
        <end position="1019"/>
    </location>
</feature>
<dbReference type="EMBL" id="UPXZ01000034">
    <property type="protein sequence ID" value="VBB46716.1"/>
    <property type="molecule type" value="Genomic_DNA"/>
</dbReference>
<dbReference type="GO" id="GO:0005886">
    <property type="term" value="C:plasma membrane"/>
    <property type="evidence" value="ECO:0007669"/>
    <property type="project" value="TreeGrafter"/>
</dbReference>
<keyword evidence="1" id="KW-1133">Transmembrane helix</keyword>
<gene>
    <name evidence="2" type="ORF">TRIP_D40032</name>
</gene>
<feature type="transmembrane region" description="Helical" evidence="1">
    <location>
        <begin position="886"/>
        <end position="910"/>
    </location>
</feature>
<feature type="transmembrane region" description="Helical" evidence="1">
    <location>
        <begin position="461"/>
        <end position="483"/>
    </location>
</feature>
<dbReference type="Gene3D" id="3.30.70.1430">
    <property type="entry name" value="Multidrug efflux transporter AcrB pore domain"/>
    <property type="match status" value="2"/>
</dbReference>
<dbReference type="PANTHER" id="PTHR32063">
    <property type="match status" value="1"/>
</dbReference>
<dbReference type="GO" id="GO:0042910">
    <property type="term" value="F:xenobiotic transmembrane transporter activity"/>
    <property type="evidence" value="ECO:0007669"/>
    <property type="project" value="TreeGrafter"/>
</dbReference>
<dbReference type="InterPro" id="IPR027463">
    <property type="entry name" value="AcrB_DN_DC_subdom"/>
</dbReference>
<keyword evidence="1" id="KW-0472">Membrane</keyword>
<feature type="transmembrane region" description="Helical" evidence="1">
    <location>
        <begin position="12"/>
        <end position="29"/>
    </location>
</feature>